<dbReference type="EMBL" id="QKZU01000012">
    <property type="protein sequence ID" value="PZX53510.1"/>
    <property type="molecule type" value="Genomic_DNA"/>
</dbReference>
<gene>
    <name evidence="1" type="ORF">LV84_03234</name>
</gene>
<accession>A0A2W7R5D3</accession>
<sequence length="65" mass="7517">MLPFYLLKIKYSKYLVLPDSKKSEILTYIAAFNSMLLVVTLNPILQVPSKADQHLKIFHGLSLYF</sequence>
<proteinExistence type="predicted"/>
<reference evidence="1 2" key="1">
    <citation type="submission" date="2018-06" db="EMBL/GenBank/DDBJ databases">
        <title>Genomic Encyclopedia of Archaeal and Bacterial Type Strains, Phase II (KMG-II): from individual species to whole genera.</title>
        <authorList>
            <person name="Goeker M."/>
        </authorList>
    </citation>
    <scope>NUCLEOTIDE SEQUENCE [LARGE SCALE GENOMIC DNA]</scope>
    <source>
        <strain evidence="1 2">DSM 22686</strain>
    </source>
</reference>
<evidence type="ECO:0000313" key="1">
    <source>
        <dbReference type="EMBL" id="PZX53510.1"/>
    </source>
</evidence>
<protein>
    <submittedName>
        <fullName evidence="1">Uncharacterized protein</fullName>
    </submittedName>
</protein>
<name>A0A2W7R5D3_9BACT</name>
<dbReference type="AlphaFoldDB" id="A0A2W7R5D3"/>
<evidence type="ECO:0000313" key="2">
    <source>
        <dbReference type="Proteomes" id="UP000249115"/>
    </source>
</evidence>
<dbReference type="Proteomes" id="UP000249115">
    <property type="component" value="Unassembled WGS sequence"/>
</dbReference>
<comment type="caution">
    <text evidence="1">The sequence shown here is derived from an EMBL/GenBank/DDBJ whole genome shotgun (WGS) entry which is preliminary data.</text>
</comment>
<organism evidence="1 2">
    <name type="scientific">Algoriphagus ratkowskyi</name>
    <dbReference type="NCBI Taxonomy" id="57028"/>
    <lineage>
        <taxon>Bacteria</taxon>
        <taxon>Pseudomonadati</taxon>
        <taxon>Bacteroidota</taxon>
        <taxon>Cytophagia</taxon>
        <taxon>Cytophagales</taxon>
        <taxon>Cyclobacteriaceae</taxon>
        <taxon>Algoriphagus</taxon>
    </lineage>
</organism>